<protein>
    <submittedName>
        <fullName evidence="1">Uncharacterized protein</fullName>
    </submittedName>
</protein>
<dbReference type="Proteomes" id="UP000180235">
    <property type="component" value="Chromosome"/>
</dbReference>
<keyword evidence="2" id="KW-1185">Reference proteome</keyword>
<name>A0A1J0A8R2_9CYAN</name>
<organism evidence="1 2">
    <name type="scientific">Gloeomargarita lithophora Alchichica-D10</name>
    <dbReference type="NCBI Taxonomy" id="1188229"/>
    <lineage>
        <taxon>Bacteria</taxon>
        <taxon>Bacillati</taxon>
        <taxon>Cyanobacteriota</taxon>
        <taxon>Cyanophyceae</taxon>
        <taxon>Gloeomargaritales</taxon>
        <taxon>Gloeomargaritaceae</taxon>
        <taxon>Gloeomargarita</taxon>
    </lineage>
</organism>
<gene>
    <name evidence="1" type="ORF">GlitD10_0027</name>
</gene>
<dbReference type="AlphaFoldDB" id="A0A1J0A8R2"/>
<accession>A0A1J0A8R2</accession>
<dbReference type="EMBL" id="CP017675">
    <property type="protein sequence ID" value="APB32328.1"/>
    <property type="molecule type" value="Genomic_DNA"/>
</dbReference>
<dbReference type="KEGG" id="glt:GlitD10_0027"/>
<reference evidence="1" key="1">
    <citation type="submission" date="2016-10" db="EMBL/GenBank/DDBJ databases">
        <title>Description of Gloeomargarita lithophora gen. nov., sp. nov., a thylakoid-bearing basal-branching cyanobacterium with intracellular carbonates, and proposal for Gloeomargaritales ord. nov.</title>
        <authorList>
            <person name="Moreira D."/>
            <person name="Tavera R."/>
            <person name="Benzerara K."/>
            <person name="Skouri-Panet F."/>
            <person name="Couradeau E."/>
            <person name="Gerard E."/>
            <person name="Loussert C."/>
            <person name="Novelo E."/>
            <person name="Zivanovic Y."/>
            <person name="Lopez-Garcia P."/>
        </authorList>
    </citation>
    <scope>NUCLEOTIDE SEQUENCE [LARGE SCALE GENOMIC DNA]</scope>
    <source>
        <strain evidence="1">D10</strain>
    </source>
</reference>
<sequence length="47" mass="5685">MFGLTDAEKNHIEHRLASFPLNKLQPRYPWQTVRPRPIRAYMGDRFE</sequence>
<evidence type="ECO:0000313" key="2">
    <source>
        <dbReference type="Proteomes" id="UP000180235"/>
    </source>
</evidence>
<evidence type="ECO:0000313" key="1">
    <source>
        <dbReference type="EMBL" id="APB32328.1"/>
    </source>
</evidence>
<dbReference type="STRING" id="1188229.GlitD10_0027"/>
<proteinExistence type="predicted"/>